<feature type="binding site" description="axial binding residue" evidence="9">
    <location>
        <position position="216"/>
    </location>
    <ligand>
        <name>heme c</name>
        <dbReference type="ChEBI" id="CHEBI:61717"/>
        <label>2</label>
    </ligand>
    <ligandPart>
        <name>Fe</name>
        <dbReference type="ChEBI" id="CHEBI:18248"/>
    </ligandPart>
</feature>
<dbReference type="GO" id="GO:0009055">
    <property type="term" value="F:electron transfer activity"/>
    <property type="evidence" value="ECO:0007669"/>
    <property type="project" value="InterPro"/>
</dbReference>
<feature type="binding site" description="covalent" evidence="8">
    <location>
        <position position="66"/>
    </location>
    <ligand>
        <name>heme c</name>
        <dbReference type="ChEBI" id="CHEBI:61717"/>
        <label>1</label>
    </ligand>
</feature>
<keyword evidence="7 9" id="KW-0408">Iron</keyword>
<keyword evidence="6" id="KW-0249">Electron transport</keyword>
<comment type="subcellular location">
    <subcellularLocation>
        <location evidence="1">Periplasm</location>
    </subcellularLocation>
</comment>
<dbReference type="Pfam" id="PF00034">
    <property type="entry name" value="Cytochrom_C"/>
    <property type="match status" value="2"/>
</dbReference>
<feature type="binding site" description="axial binding residue" evidence="9">
    <location>
        <position position="67"/>
    </location>
    <ligand>
        <name>heme c</name>
        <dbReference type="ChEBI" id="CHEBI:61717"/>
        <label>1</label>
    </ligand>
    <ligandPart>
        <name>Fe</name>
        <dbReference type="ChEBI" id="CHEBI:18248"/>
    </ligandPart>
</feature>
<evidence type="ECO:0000256" key="9">
    <source>
        <dbReference type="PIRSR" id="PIRSR000005-2"/>
    </source>
</evidence>
<proteinExistence type="predicted"/>
<feature type="chain" id="PRO_5017082956" evidence="10">
    <location>
        <begin position="24"/>
        <end position="238"/>
    </location>
</feature>
<comment type="PTM">
    <text evidence="8">Binds 2 heme c groups covalently per subunit.</text>
</comment>
<dbReference type="SUPFAM" id="SSF46626">
    <property type="entry name" value="Cytochrome c"/>
    <property type="match status" value="2"/>
</dbReference>
<sequence>MTNRTSLLLMFLLGAGVATGVTAQQRAAGTAAGTSPPATVADLRRMQPVSGDAQAGAGKAAVCAACHGAQGVAIAPNFPNLAGQSATYLYVQLKAFRDGQRSDPVMTGQAATLGDADMRDLASYYATLAPKPTGHADTASRGAQLYLAGDPAKGIPPCQGCHGPGGLGPQPHWSSAPQPPWATYPRLRGQSSLYVTKELGDFKNGARAGSSNAKVMQGVAATLGDEEVQTLSAYLDAL</sequence>
<keyword evidence="13" id="KW-1185">Reference proteome</keyword>
<dbReference type="GO" id="GO:0020037">
    <property type="term" value="F:heme binding"/>
    <property type="evidence" value="ECO:0007669"/>
    <property type="project" value="InterPro"/>
</dbReference>
<dbReference type="GO" id="GO:0042597">
    <property type="term" value="C:periplasmic space"/>
    <property type="evidence" value="ECO:0007669"/>
    <property type="project" value="UniProtKB-SubCell"/>
</dbReference>
<feature type="binding site" description="covalent" evidence="8">
    <location>
        <position position="158"/>
    </location>
    <ligand>
        <name>heme c</name>
        <dbReference type="ChEBI" id="CHEBI:61717"/>
        <label>2</label>
    </ligand>
</feature>
<feature type="domain" description="Cytochrome c" evidence="11">
    <location>
        <begin position="137"/>
        <end position="238"/>
    </location>
</feature>
<evidence type="ECO:0000256" key="5">
    <source>
        <dbReference type="ARBA" id="ARBA00022764"/>
    </source>
</evidence>
<reference evidence="12 13" key="1">
    <citation type="submission" date="2018-05" db="EMBL/GenBank/DDBJ databases">
        <title>Draft genome sequence of Rhodanobacter denitrificans Yn1 isolated from gold copper mine.</title>
        <authorList>
            <person name="Yang N."/>
            <person name="Mazhar H.S."/>
            <person name="Rensing C."/>
        </authorList>
    </citation>
    <scope>NUCLEOTIDE SEQUENCE [LARGE SCALE GENOMIC DNA]</scope>
    <source>
        <strain evidence="12 13">Yn1</strain>
    </source>
</reference>
<evidence type="ECO:0000256" key="8">
    <source>
        <dbReference type="PIRSR" id="PIRSR000005-1"/>
    </source>
</evidence>
<evidence type="ECO:0000256" key="1">
    <source>
        <dbReference type="ARBA" id="ARBA00004418"/>
    </source>
</evidence>
<keyword evidence="5" id="KW-0574">Periplasm</keyword>
<feature type="binding site" description="axial binding residue" evidence="9">
    <location>
        <position position="106"/>
    </location>
    <ligand>
        <name>heme c</name>
        <dbReference type="ChEBI" id="CHEBI:61717"/>
        <label>1</label>
    </ligand>
    <ligandPart>
        <name>Fe</name>
        <dbReference type="ChEBI" id="CHEBI:18248"/>
    </ligandPart>
</feature>
<keyword evidence="4 9" id="KW-0479">Metal-binding</keyword>
<dbReference type="PANTHER" id="PTHR33751">
    <property type="entry name" value="CBB3-TYPE CYTOCHROME C OXIDASE SUBUNIT FIXP"/>
    <property type="match status" value="1"/>
</dbReference>
<dbReference type="InterPro" id="IPR050597">
    <property type="entry name" value="Cytochrome_c_Oxidase_Subunit"/>
</dbReference>
<dbReference type="GO" id="GO:0005506">
    <property type="term" value="F:iron ion binding"/>
    <property type="evidence" value="ECO:0007669"/>
    <property type="project" value="InterPro"/>
</dbReference>
<evidence type="ECO:0000256" key="10">
    <source>
        <dbReference type="SAM" id="SignalP"/>
    </source>
</evidence>
<feature type="signal peptide" evidence="10">
    <location>
        <begin position="1"/>
        <end position="23"/>
    </location>
</feature>
<dbReference type="PANTHER" id="PTHR33751:SF9">
    <property type="entry name" value="CYTOCHROME C4"/>
    <property type="match status" value="1"/>
</dbReference>
<dbReference type="InterPro" id="IPR009056">
    <property type="entry name" value="Cyt_c-like_dom"/>
</dbReference>
<comment type="caution">
    <text evidence="12">The sequence shown here is derived from an EMBL/GenBank/DDBJ whole genome shotgun (WGS) entry which is preliminary data.</text>
</comment>
<dbReference type="InterPro" id="IPR024167">
    <property type="entry name" value="Cytochrome_c4-like"/>
</dbReference>
<dbReference type="AlphaFoldDB" id="A0A368KBX7"/>
<evidence type="ECO:0000256" key="6">
    <source>
        <dbReference type="ARBA" id="ARBA00022982"/>
    </source>
</evidence>
<feature type="domain" description="Cytochrome c" evidence="11">
    <location>
        <begin position="51"/>
        <end position="129"/>
    </location>
</feature>
<keyword evidence="10" id="KW-0732">Signal</keyword>
<gene>
    <name evidence="12" type="ORF">DEO45_12585</name>
</gene>
<evidence type="ECO:0000313" key="12">
    <source>
        <dbReference type="EMBL" id="RCS29327.1"/>
    </source>
</evidence>
<dbReference type="Proteomes" id="UP000252387">
    <property type="component" value="Unassembled WGS sequence"/>
</dbReference>
<dbReference type="PROSITE" id="PS51007">
    <property type="entry name" value="CYTC"/>
    <property type="match status" value="2"/>
</dbReference>
<evidence type="ECO:0000256" key="3">
    <source>
        <dbReference type="ARBA" id="ARBA00022617"/>
    </source>
</evidence>
<dbReference type="PIRSF" id="PIRSF000005">
    <property type="entry name" value="Cytochrome_c4"/>
    <property type="match status" value="1"/>
</dbReference>
<evidence type="ECO:0000259" key="11">
    <source>
        <dbReference type="PROSITE" id="PS51007"/>
    </source>
</evidence>
<evidence type="ECO:0000313" key="13">
    <source>
        <dbReference type="Proteomes" id="UP000252387"/>
    </source>
</evidence>
<accession>A0A368KBX7</accession>
<dbReference type="OrthoDB" id="9773456at2"/>
<feature type="binding site" description="covalent" evidence="8">
    <location>
        <position position="161"/>
    </location>
    <ligand>
        <name>heme c</name>
        <dbReference type="ChEBI" id="CHEBI:61717"/>
        <label>2</label>
    </ligand>
</feature>
<dbReference type="EMBL" id="QFWQ01000007">
    <property type="protein sequence ID" value="RCS29327.1"/>
    <property type="molecule type" value="Genomic_DNA"/>
</dbReference>
<feature type="binding site" description="axial binding residue" evidence="9">
    <location>
        <position position="162"/>
    </location>
    <ligand>
        <name>heme c</name>
        <dbReference type="ChEBI" id="CHEBI:61717"/>
        <label>2</label>
    </ligand>
    <ligandPart>
        <name>Fe</name>
        <dbReference type="ChEBI" id="CHEBI:18248"/>
    </ligandPart>
</feature>
<evidence type="ECO:0000256" key="4">
    <source>
        <dbReference type="ARBA" id="ARBA00022723"/>
    </source>
</evidence>
<protein>
    <submittedName>
        <fullName evidence="12">Cytochrome c4</fullName>
    </submittedName>
</protein>
<organism evidence="12 13">
    <name type="scientific">Rhodanobacter denitrificans</name>
    <dbReference type="NCBI Taxonomy" id="666685"/>
    <lineage>
        <taxon>Bacteria</taxon>
        <taxon>Pseudomonadati</taxon>
        <taxon>Pseudomonadota</taxon>
        <taxon>Gammaproteobacteria</taxon>
        <taxon>Lysobacterales</taxon>
        <taxon>Rhodanobacteraceae</taxon>
        <taxon>Rhodanobacter</taxon>
    </lineage>
</organism>
<dbReference type="InterPro" id="IPR036909">
    <property type="entry name" value="Cyt_c-like_dom_sf"/>
</dbReference>
<dbReference type="Gene3D" id="1.10.760.10">
    <property type="entry name" value="Cytochrome c-like domain"/>
    <property type="match status" value="2"/>
</dbReference>
<dbReference type="RefSeq" id="WP_114344198.1">
    <property type="nucleotide sequence ID" value="NZ_QFWQ01000007.1"/>
</dbReference>
<evidence type="ECO:0000256" key="7">
    <source>
        <dbReference type="ARBA" id="ARBA00023004"/>
    </source>
</evidence>
<keyword evidence="2" id="KW-0813">Transport</keyword>
<feature type="binding site" description="covalent" evidence="8">
    <location>
        <position position="63"/>
    </location>
    <ligand>
        <name>heme c</name>
        <dbReference type="ChEBI" id="CHEBI:61717"/>
        <label>1</label>
    </ligand>
</feature>
<keyword evidence="3 8" id="KW-0349">Heme</keyword>
<evidence type="ECO:0000256" key="2">
    <source>
        <dbReference type="ARBA" id="ARBA00022448"/>
    </source>
</evidence>
<name>A0A368KBX7_9GAMM</name>